<dbReference type="Gene3D" id="1.20.1250.20">
    <property type="entry name" value="MFS general substrate transporter like domains"/>
    <property type="match status" value="1"/>
</dbReference>
<comment type="caution">
    <text evidence="7">The sequence shown here is derived from an EMBL/GenBank/DDBJ whole genome shotgun (WGS) entry which is preliminary data.</text>
</comment>
<dbReference type="GeneID" id="94843281"/>
<comment type="similarity">
    <text evidence="2 6">Belongs to the battenin family.</text>
</comment>
<evidence type="ECO:0000313" key="7">
    <source>
        <dbReference type="EMBL" id="OHT00672.1"/>
    </source>
</evidence>
<feature type="transmembrane region" description="Helical" evidence="6">
    <location>
        <begin position="149"/>
        <end position="170"/>
    </location>
</feature>
<dbReference type="EMBL" id="MLAK01000944">
    <property type="protein sequence ID" value="OHT00672.1"/>
    <property type="molecule type" value="Genomic_DNA"/>
</dbReference>
<feature type="transmembrane region" description="Helical" evidence="6">
    <location>
        <begin position="63"/>
        <end position="85"/>
    </location>
</feature>
<dbReference type="SUPFAM" id="SSF103473">
    <property type="entry name" value="MFS general substrate transporter"/>
    <property type="match status" value="1"/>
</dbReference>
<name>A0A1J4JQH9_9EUKA</name>
<dbReference type="PANTHER" id="PTHR10981:SF7">
    <property type="entry name" value="BATTENIN"/>
    <property type="match status" value="1"/>
</dbReference>
<evidence type="ECO:0000256" key="5">
    <source>
        <dbReference type="ARBA" id="ARBA00023136"/>
    </source>
</evidence>
<protein>
    <submittedName>
        <fullName evidence="7">CLN3 protein</fullName>
    </submittedName>
</protein>
<evidence type="ECO:0000256" key="6">
    <source>
        <dbReference type="RuleBase" id="RU361113"/>
    </source>
</evidence>
<dbReference type="InterPro" id="IPR036259">
    <property type="entry name" value="MFS_trans_sf"/>
</dbReference>
<dbReference type="GO" id="GO:0012505">
    <property type="term" value="C:endomembrane system"/>
    <property type="evidence" value="ECO:0007669"/>
    <property type="project" value="UniProtKB-SubCell"/>
</dbReference>
<evidence type="ECO:0000256" key="4">
    <source>
        <dbReference type="ARBA" id="ARBA00022989"/>
    </source>
</evidence>
<keyword evidence="4 6" id="KW-1133">Transmembrane helix</keyword>
<reference evidence="7" key="1">
    <citation type="submission" date="2016-10" db="EMBL/GenBank/DDBJ databases">
        <authorList>
            <person name="Benchimol M."/>
            <person name="Almeida L.G."/>
            <person name="Vasconcelos A.T."/>
            <person name="Perreira-Neves A."/>
            <person name="Rosa I.A."/>
            <person name="Tasca T."/>
            <person name="Bogo M.R."/>
            <person name="de Souza W."/>
        </authorList>
    </citation>
    <scope>NUCLEOTIDE SEQUENCE [LARGE SCALE GENOMIC DNA]</scope>
    <source>
        <strain evidence="7">K</strain>
    </source>
</reference>
<dbReference type="PANTHER" id="PTHR10981">
    <property type="entry name" value="BATTENIN"/>
    <property type="match status" value="1"/>
</dbReference>
<proteinExistence type="inferred from homology"/>
<dbReference type="InterPro" id="IPR003492">
    <property type="entry name" value="Battenin_disease_Cln3"/>
</dbReference>
<feature type="transmembrane region" description="Helical" evidence="6">
    <location>
        <begin position="176"/>
        <end position="200"/>
    </location>
</feature>
<feature type="transmembrane region" description="Helical" evidence="6">
    <location>
        <begin position="356"/>
        <end position="377"/>
    </location>
</feature>
<dbReference type="AlphaFoldDB" id="A0A1J4JQH9"/>
<feature type="transmembrane region" description="Helical" evidence="6">
    <location>
        <begin position="263"/>
        <end position="283"/>
    </location>
</feature>
<evidence type="ECO:0000256" key="3">
    <source>
        <dbReference type="ARBA" id="ARBA00022692"/>
    </source>
</evidence>
<organism evidence="7 8">
    <name type="scientific">Tritrichomonas foetus</name>
    <dbReference type="NCBI Taxonomy" id="1144522"/>
    <lineage>
        <taxon>Eukaryota</taxon>
        <taxon>Metamonada</taxon>
        <taxon>Parabasalia</taxon>
        <taxon>Tritrichomonadida</taxon>
        <taxon>Tritrichomonadidae</taxon>
        <taxon>Tritrichomonas</taxon>
    </lineage>
</organism>
<sequence length="428" mass="47344">MAEVKEQLNPTISEDELKAVSTDNKVVKHYIGMLIIGALNNLPYWVAISSAQSIVMHFNSEGMLGAITWACVLLGMAATSINTFLSAKNVSYNIRSIANGCFMGFGLIGTAFAPNIYVAMIGIAFVGLSSDFGEGVMLGYFASIADDSLMGAWGVGTGISGCLGAGYAFIVQFFSISYFTSFLALSPSGILYPLAFIFLLDAKSPKKEPKSNKAKTQKSKTKEIDPEMCDEIVHDINELDVIPEELSDEEEDEEKVKCCTVKLWKYTAYFFINNAITFFSQYASISGLTDCAMTAQEKIEKPYIYGLLSLIYQAGNMAGRSTLKFFKIKRIWILTTLQFIFFLVMFVNVQFKFLPIWGKIVAMILVGVNSGLSYVNLFNQVMNYPQANMKEREIMTNLTTISIAGFIVVSSAFTLLIQNTFFKSQCQN</sequence>
<feature type="transmembrane region" description="Helical" evidence="6">
    <location>
        <begin position="105"/>
        <end position="128"/>
    </location>
</feature>
<dbReference type="VEuPathDB" id="TrichDB:TRFO_32584"/>
<dbReference type="RefSeq" id="XP_068353808.1">
    <property type="nucleotide sequence ID" value="XM_068508577.1"/>
</dbReference>
<dbReference type="OrthoDB" id="5965864at2759"/>
<feature type="transmembrane region" description="Helical" evidence="6">
    <location>
        <begin position="30"/>
        <end position="51"/>
    </location>
</feature>
<keyword evidence="3 6" id="KW-0812">Transmembrane</keyword>
<keyword evidence="8" id="KW-1185">Reference proteome</keyword>
<evidence type="ECO:0000256" key="1">
    <source>
        <dbReference type="ARBA" id="ARBA00004127"/>
    </source>
</evidence>
<dbReference type="Pfam" id="PF02487">
    <property type="entry name" value="CLN3"/>
    <property type="match status" value="1"/>
</dbReference>
<gene>
    <name evidence="7" type="ORF">TRFO_32584</name>
</gene>
<comment type="subcellular location">
    <subcellularLocation>
        <location evidence="1">Endomembrane system</location>
        <topology evidence="1">Multi-pass membrane protein</topology>
    </subcellularLocation>
</comment>
<dbReference type="PRINTS" id="PR01315">
    <property type="entry name" value="BATTENIN"/>
</dbReference>
<dbReference type="Proteomes" id="UP000179807">
    <property type="component" value="Unassembled WGS sequence"/>
</dbReference>
<evidence type="ECO:0000256" key="2">
    <source>
        <dbReference type="ARBA" id="ARBA00007467"/>
    </source>
</evidence>
<feature type="transmembrane region" description="Helical" evidence="6">
    <location>
        <begin position="331"/>
        <end position="350"/>
    </location>
</feature>
<dbReference type="GO" id="GO:0005773">
    <property type="term" value="C:vacuole"/>
    <property type="evidence" value="ECO:0007669"/>
    <property type="project" value="UniProtKB-ARBA"/>
</dbReference>
<dbReference type="GO" id="GO:0016020">
    <property type="term" value="C:membrane"/>
    <property type="evidence" value="ECO:0007669"/>
    <property type="project" value="UniProtKB-UniRule"/>
</dbReference>
<evidence type="ECO:0000313" key="8">
    <source>
        <dbReference type="Proteomes" id="UP000179807"/>
    </source>
</evidence>
<keyword evidence="5 6" id="KW-0472">Membrane</keyword>
<accession>A0A1J4JQH9</accession>
<feature type="transmembrane region" description="Helical" evidence="6">
    <location>
        <begin position="398"/>
        <end position="417"/>
    </location>
</feature>